<keyword evidence="2" id="KW-1185">Reference proteome</keyword>
<dbReference type="InterPro" id="IPR036271">
    <property type="entry name" value="Tet_transcr_reg_TetR-rel_C_sf"/>
</dbReference>
<accession>A0ABT6LGT0</accession>
<dbReference type="EMBL" id="JARXVH010000004">
    <property type="protein sequence ID" value="MDH6215503.1"/>
    <property type="molecule type" value="Genomic_DNA"/>
</dbReference>
<evidence type="ECO:0000313" key="1">
    <source>
        <dbReference type="EMBL" id="MDH6215503.1"/>
    </source>
</evidence>
<organism evidence="1 2">
    <name type="scientific">Streptomyces pseudovenezuelae</name>
    <dbReference type="NCBI Taxonomy" id="67350"/>
    <lineage>
        <taxon>Bacteria</taxon>
        <taxon>Bacillati</taxon>
        <taxon>Actinomycetota</taxon>
        <taxon>Actinomycetes</taxon>
        <taxon>Kitasatosporales</taxon>
        <taxon>Streptomycetaceae</taxon>
        <taxon>Streptomyces</taxon>
        <taxon>Streptomyces aurantiacus group</taxon>
    </lineage>
</organism>
<evidence type="ECO:0000313" key="2">
    <source>
        <dbReference type="Proteomes" id="UP001160499"/>
    </source>
</evidence>
<sequence>MVDLVFGEVELPTPGDDWRQAMRQRAGSMRRVLSGPEIATAHVMRPGYTYGDEFEFGLELILNGLQQATS</sequence>
<reference evidence="1 2" key="1">
    <citation type="submission" date="2023-04" db="EMBL/GenBank/DDBJ databases">
        <title>Forest soil microbial communities from Buena Vista Peninsula, Colon Province, Panama.</title>
        <authorList>
            <person name="Bouskill N."/>
        </authorList>
    </citation>
    <scope>NUCLEOTIDE SEQUENCE [LARGE SCALE GENOMIC DNA]</scope>
    <source>
        <strain evidence="1 2">GGS1</strain>
    </source>
</reference>
<proteinExistence type="predicted"/>
<dbReference type="SUPFAM" id="SSF48498">
    <property type="entry name" value="Tetracyclin repressor-like, C-terminal domain"/>
    <property type="match status" value="1"/>
</dbReference>
<gene>
    <name evidence="1" type="ORF">M2283_002807</name>
</gene>
<comment type="caution">
    <text evidence="1">The sequence shown here is derived from an EMBL/GenBank/DDBJ whole genome shotgun (WGS) entry which is preliminary data.</text>
</comment>
<dbReference type="Proteomes" id="UP001160499">
    <property type="component" value="Unassembled WGS sequence"/>
</dbReference>
<protein>
    <recommendedName>
        <fullName evidence="3">Tetracycline repressor TetR C-terminal domain-containing protein</fullName>
    </recommendedName>
</protein>
<name>A0ABT6LGT0_9ACTN</name>
<dbReference type="Gene3D" id="1.10.357.10">
    <property type="entry name" value="Tetracycline Repressor, domain 2"/>
    <property type="match status" value="1"/>
</dbReference>
<evidence type="ECO:0008006" key="3">
    <source>
        <dbReference type="Google" id="ProtNLM"/>
    </source>
</evidence>
<dbReference type="RefSeq" id="WP_280876491.1">
    <property type="nucleotide sequence ID" value="NZ_JARXVH010000004.1"/>
</dbReference>